<name>A0A0R2TWZ5_9GAMM</name>
<comment type="subunit">
    <text evidence="7">Monomer.</text>
</comment>
<proteinExistence type="inferred from homology"/>
<comment type="pathway">
    <text evidence="2 7">Secondary metabolite metabolism; methylglyoxal degradation; (R)-lactate from methylglyoxal: step 2/2.</text>
</comment>
<evidence type="ECO:0000256" key="6">
    <source>
        <dbReference type="ARBA" id="ARBA00022833"/>
    </source>
</evidence>
<dbReference type="InterPro" id="IPR017782">
    <property type="entry name" value="Hydroxyacylglutathione_Hdrlase"/>
</dbReference>
<dbReference type="PANTHER" id="PTHR43705:SF1">
    <property type="entry name" value="HYDROXYACYLGLUTATHIONE HYDROLASE GLOB"/>
    <property type="match status" value="1"/>
</dbReference>
<evidence type="ECO:0000256" key="3">
    <source>
        <dbReference type="ARBA" id="ARBA00006759"/>
    </source>
</evidence>
<evidence type="ECO:0000313" key="10">
    <source>
        <dbReference type="Proteomes" id="UP000051213"/>
    </source>
</evidence>
<feature type="binding site" evidence="7">
    <location>
        <position position="176"/>
    </location>
    <ligand>
        <name>Zn(2+)</name>
        <dbReference type="ChEBI" id="CHEBI:29105"/>
        <label>2</label>
    </ligand>
</feature>
<protein>
    <recommendedName>
        <fullName evidence="7">Hydroxyacylglutathione hydrolase</fullName>
        <ecNumber evidence="7">3.1.2.6</ecNumber>
    </recommendedName>
    <alternativeName>
        <fullName evidence="7">Glyoxalase II</fullName>
        <shortName evidence="7">Glx II</shortName>
    </alternativeName>
</protein>
<dbReference type="SMART" id="SM00849">
    <property type="entry name" value="Lactamase_B"/>
    <property type="match status" value="1"/>
</dbReference>
<accession>A0A0R2TWZ5</accession>
<evidence type="ECO:0000256" key="4">
    <source>
        <dbReference type="ARBA" id="ARBA00022723"/>
    </source>
</evidence>
<sequence>MQIHQLYTQNFLRNFTYLIELGNGNAIVIDPWEEEGITTFLSDKDLTLMAIINTHEHWDHTQGNEALIARHGCEVWAHTNGEDKIPGLTRMLAANEIIDLENDVQIKVLDTPGHTFAHLCFLLIENGAAKAVFTGDTLFNAGVGNCGNGGDAEVLYQTISEQFYGLDDSVVVYPGHEYLENNLRFTLSLEPQNSEAQNWLAKAIQADPATQPLNTTVGDERMFNAFFRLDNKIIREAVDCNDSSDKEVFVALRSRRDNW</sequence>
<dbReference type="InterPro" id="IPR036866">
    <property type="entry name" value="RibonucZ/Hydroxyglut_hydro"/>
</dbReference>
<dbReference type="Proteomes" id="UP000051213">
    <property type="component" value="Unassembled WGS sequence"/>
</dbReference>
<dbReference type="InterPro" id="IPR035680">
    <property type="entry name" value="Clx_II_MBL"/>
</dbReference>
<dbReference type="Pfam" id="PF16123">
    <property type="entry name" value="HAGH_C"/>
    <property type="match status" value="1"/>
</dbReference>
<organism evidence="9 10">
    <name type="scientific">SAR92 bacterium BACL26 MAG-121220-bin70</name>
    <dbReference type="NCBI Taxonomy" id="1655626"/>
    <lineage>
        <taxon>Bacteria</taxon>
        <taxon>Pseudomonadati</taxon>
        <taxon>Pseudomonadota</taxon>
        <taxon>Gammaproteobacteria</taxon>
        <taxon>Cellvibrionales</taxon>
        <taxon>Porticoccaceae</taxon>
        <taxon>SAR92 clade</taxon>
    </lineage>
</organism>
<dbReference type="InterPro" id="IPR001279">
    <property type="entry name" value="Metallo-B-lactamas"/>
</dbReference>
<feature type="binding site" evidence="7">
    <location>
        <position position="136"/>
    </location>
    <ligand>
        <name>Zn(2+)</name>
        <dbReference type="ChEBI" id="CHEBI:29105"/>
        <label>1</label>
    </ligand>
</feature>
<keyword evidence="5 7" id="KW-0378">Hydrolase</keyword>
<evidence type="ECO:0000256" key="5">
    <source>
        <dbReference type="ARBA" id="ARBA00022801"/>
    </source>
</evidence>
<comment type="similarity">
    <text evidence="3 7">Belongs to the metallo-beta-lactamase superfamily. Glyoxalase II family.</text>
</comment>
<evidence type="ECO:0000313" key="9">
    <source>
        <dbReference type="EMBL" id="KRO90130.1"/>
    </source>
</evidence>
<reference evidence="9 10" key="1">
    <citation type="submission" date="2015-10" db="EMBL/GenBank/DDBJ databases">
        <title>Metagenome-Assembled Genomes uncover a global brackish microbiome.</title>
        <authorList>
            <person name="Hugerth L.W."/>
            <person name="Larsson J."/>
            <person name="Alneberg J."/>
            <person name="Lindh M.V."/>
            <person name="Legrand C."/>
            <person name="Pinhassi J."/>
            <person name="Andersson A.F."/>
        </authorList>
    </citation>
    <scope>NUCLEOTIDE SEQUENCE [LARGE SCALE GENOMIC DNA]</scope>
    <source>
        <strain evidence="9">BACL26 MAG-121220-bin70</strain>
    </source>
</reference>
<evidence type="ECO:0000256" key="2">
    <source>
        <dbReference type="ARBA" id="ARBA00004963"/>
    </source>
</evidence>
<dbReference type="CDD" id="cd07723">
    <property type="entry name" value="hydroxyacylglutathione_hydrolase_MBL-fold"/>
    <property type="match status" value="1"/>
</dbReference>
<dbReference type="InterPro" id="IPR050110">
    <property type="entry name" value="Glyoxalase_II_hydrolase"/>
</dbReference>
<gene>
    <name evidence="7" type="primary">gloB</name>
    <name evidence="9" type="ORF">ABS24_10085</name>
</gene>
<dbReference type="Pfam" id="PF00753">
    <property type="entry name" value="Lactamase_B"/>
    <property type="match status" value="1"/>
</dbReference>
<dbReference type="GO" id="GO:0019243">
    <property type="term" value="P:methylglyoxal catabolic process to D-lactate via S-lactoyl-glutathione"/>
    <property type="evidence" value="ECO:0007669"/>
    <property type="project" value="InterPro"/>
</dbReference>
<dbReference type="UniPathway" id="UPA00619">
    <property type="reaction ID" value="UER00676"/>
</dbReference>
<keyword evidence="4 7" id="KW-0479">Metal-binding</keyword>
<feature type="binding site" evidence="7">
    <location>
        <position position="57"/>
    </location>
    <ligand>
        <name>Zn(2+)</name>
        <dbReference type="ChEBI" id="CHEBI:29105"/>
        <label>1</label>
    </ligand>
</feature>
<feature type="binding site" evidence="7">
    <location>
        <position position="59"/>
    </location>
    <ligand>
        <name>Zn(2+)</name>
        <dbReference type="ChEBI" id="CHEBI:29105"/>
        <label>2</label>
    </ligand>
</feature>
<feature type="binding site" evidence="7">
    <location>
        <position position="55"/>
    </location>
    <ligand>
        <name>Zn(2+)</name>
        <dbReference type="ChEBI" id="CHEBI:29105"/>
        <label>1</label>
    </ligand>
</feature>
<comment type="caution">
    <text evidence="9">The sequence shown here is derived from an EMBL/GenBank/DDBJ whole genome shotgun (WGS) entry which is preliminary data.</text>
</comment>
<comment type="function">
    <text evidence="7">Thiolesterase that catalyzes the hydrolysis of S-D-lactoyl-glutathione to form glutathione and D-lactic acid.</text>
</comment>
<feature type="binding site" evidence="7">
    <location>
        <position position="60"/>
    </location>
    <ligand>
        <name>Zn(2+)</name>
        <dbReference type="ChEBI" id="CHEBI:29105"/>
        <label>2</label>
    </ligand>
</feature>
<evidence type="ECO:0000256" key="7">
    <source>
        <dbReference type="HAMAP-Rule" id="MF_01374"/>
    </source>
</evidence>
<evidence type="ECO:0000256" key="1">
    <source>
        <dbReference type="ARBA" id="ARBA00001623"/>
    </source>
</evidence>
<dbReference type="SUPFAM" id="SSF56281">
    <property type="entry name" value="Metallo-hydrolase/oxidoreductase"/>
    <property type="match status" value="1"/>
</dbReference>
<dbReference type="GO" id="GO:0046872">
    <property type="term" value="F:metal ion binding"/>
    <property type="evidence" value="ECO:0007669"/>
    <property type="project" value="UniProtKB-KW"/>
</dbReference>
<feature type="domain" description="Metallo-beta-lactamase" evidence="8">
    <location>
        <begin position="13"/>
        <end position="176"/>
    </location>
</feature>
<comment type="catalytic activity">
    <reaction evidence="1 7">
        <text>an S-(2-hydroxyacyl)glutathione + H2O = a 2-hydroxy carboxylate + glutathione + H(+)</text>
        <dbReference type="Rhea" id="RHEA:21864"/>
        <dbReference type="ChEBI" id="CHEBI:15377"/>
        <dbReference type="ChEBI" id="CHEBI:15378"/>
        <dbReference type="ChEBI" id="CHEBI:57925"/>
        <dbReference type="ChEBI" id="CHEBI:58896"/>
        <dbReference type="ChEBI" id="CHEBI:71261"/>
        <dbReference type="EC" id="3.1.2.6"/>
    </reaction>
</comment>
<dbReference type="InterPro" id="IPR032282">
    <property type="entry name" value="HAGH_C"/>
</dbReference>
<dbReference type="EC" id="3.1.2.6" evidence="7"/>
<comment type="cofactor">
    <cofactor evidence="7">
        <name>Zn(2+)</name>
        <dbReference type="ChEBI" id="CHEBI:29105"/>
    </cofactor>
    <text evidence="7">Binds 2 Zn(2+) ions per subunit.</text>
</comment>
<dbReference type="EMBL" id="LICA01000739">
    <property type="protein sequence ID" value="KRO90130.1"/>
    <property type="molecule type" value="Genomic_DNA"/>
</dbReference>
<feature type="binding site" evidence="7">
    <location>
        <position position="136"/>
    </location>
    <ligand>
        <name>Zn(2+)</name>
        <dbReference type="ChEBI" id="CHEBI:29105"/>
        <label>2</label>
    </ligand>
</feature>
<dbReference type="HAMAP" id="MF_01374">
    <property type="entry name" value="Glyoxalase_2"/>
    <property type="match status" value="1"/>
</dbReference>
<feature type="binding site" evidence="7">
    <location>
        <position position="114"/>
    </location>
    <ligand>
        <name>Zn(2+)</name>
        <dbReference type="ChEBI" id="CHEBI:29105"/>
        <label>1</label>
    </ligand>
</feature>
<dbReference type="GO" id="GO:0004416">
    <property type="term" value="F:hydroxyacylglutathione hydrolase activity"/>
    <property type="evidence" value="ECO:0007669"/>
    <property type="project" value="UniProtKB-UniRule"/>
</dbReference>
<keyword evidence="6 7" id="KW-0862">Zinc</keyword>
<dbReference type="AlphaFoldDB" id="A0A0R2TWZ5"/>
<dbReference type="Gene3D" id="3.60.15.10">
    <property type="entry name" value="Ribonuclease Z/Hydroxyacylglutathione hydrolase-like"/>
    <property type="match status" value="1"/>
</dbReference>
<evidence type="ECO:0000259" key="8">
    <source>
        <dbReference type="SMART" id="SM00849"/>
    </source>
</evidence>
<dbReference type="PANTHER" id="PTHR43705">
    <property type="entry name" value="HYDROXYACYLGLUTATHIONE HYDROLASE"/>
    <property type="match status" value="1"/>
</dbReference>